<protein>
    <submittedName>
        <fullName evidence="1">Uncharacterized protein</fullName>
    </submittedName>
</protein>
<dbReference type="EMBL" id="WSEL01000009">
    <property type="protein sequence ID" value="MVQ32160.1"/>
    <property type="molecule type" value="Genomic_DNA"/>
</dbReference>
<proteinExistence type="predicted"/>
<name>A0A6N8J1L1_9BURK</name>
<dbReference type="RefSeq" id="WP_157400143.1">
    <property type="nucleotide sequence ID" value="NZ_WSEL01000009.1"/>
</dbReference>
<dbReference type="Proteomes" id="UP000469385">
    <property type="component" value="Unassembled WGS sequence"/>
</dbReference>
<dbReference type="AlphaFoldDB" id="A0A6N8J1L1"/>
<gene>
    <name evidence="1" type="ORF">GON04_22075</name>
</gene>
<keyword evidence="2" id="KW-1185">Reference proteome</keyword>
<sequence length="89" mass="9557">MPQEDPFNALKRSNSGATAAATSAAAMFRGRPASVQIWESDRTPSTIARQASAAADGWSRIVWREENCTVTAPRSRKRPAVSAAVAVRK</sequence>
<accession>A0A6N8J1L1</accession>
<reference evidence="1 2" key="1">
    <citation type="submission" date="2019-12" db="EMBL/GenBank/DDBJ databases">
        <authorList>
            <person name="Huq M.A."/>
        </authorList>
    </citation>
    <scope>NUCLEOTIDE SEQUENCE [LARGE SCALE GENOMIC DNA]</scope>
    <source>
        <strain evidence="1 2">MAH-25</strain>
    </source>
</reference>
<evidence type="ECO:0000313" key="1">
    <source>
        <dbReference type="EMBL" id="MVQ32160.1"/>
    </source>
</evidence>
<evidence type="ECO:0000313" key="2">
    <source>
        <dbReference type="Proteomes" id="UP000469385"/>
    </source>
</evidence>
<comment type="caution">
    <text evidence="1">The sequence shown here is derived from an EMBL/GenBank/DDBJ whole genome shotgun (WGS) entry which is preliminary data.</text>
</comment>
<organism evidence="1 2">
    <name type="scientific">Ramlibacter pinisoli</name>
    <dbReference type="NCBI Taxonomy" id="2682844"/>
    <lineage>
        <taxon>Bacteria</taxon>
        <taxon>Pseudomonadati</taxon>
        <taxon>Pseudomonadota</taxon>
        <taxon>Betaproteobacteria</taxon>
        <taxon>Burkholderiales</taxon>
        <taxon>Comamonadaceae</taxon>
        <taxon>Ramlibacter</taxon>
    </lineage>
</organism>